<feature type="domain" description="RNase H type-1" evidence="3">
    <location>
        <begin position="76"/>
        <end position="172"/>
    </location>
</feature>
<dbReference type="AlphaFoldDB" id="A0A8S9L8C5"/>
<feature type="region of interest" description="Disordered" evidence="1">
    <location>
        <begin position="375"/>
        <end position="400"/>
    </location>
</feature>
<evidence type="ECO:0000256" key="1">
    <source>
        <dbReference type="SAM" id="MobiDB-lite"/>
    </source>
</evidence>
<reference evidence="4" key="1">
    <citation type="submission" date="2019-12" db="EMBL/GenBank/DDBJ databases">
        <title>Genome sequencing and annotation of Brassica cretica.</title>
        <authorList>
            <person name="Studholme D.J."/>
            <person name="Sarris P.F."/>
        </authorList>
    </citation>
    <scope>NUCLEOTIDE SEQUENCE</scope>
    <source>
        <strain evidence="4">PFS-102/07</strain>
        <tissue evidence="4">Leaf</tissue>
    </source>
</reference>
<feature type="chain" id="PRO_5035781603" description="RNase H type-1 domain-containing protein" evidence="2">
    <location>
        <begin position="19"/>
        <end position="588"/>
    </location>
</feature>
<dbReference type="Gene3D" id="3.30.420.10">
    <property type="entry name" value="Ribonuclease H-like superfamily/Ribonuclease H"/>
    <property type="match status" value="1"/>
</dbReference>
<dbReference type="CDD" id="cd06222">
    <property type="entry name" value="RNase_H_like"/>
    <property type="match status" value="1"/>
</dbReference>
<dbReference type="PANTHER" id="PTHR37722:SF2">
    <property type="entry name" value="OS01G0167700 PROTEIN"/>
    <property type="match status" value="1"/>
</dbReference>
<sequence>VSTNILFWIMWALWTTRNQLVFESRHQSPLAVVSRAMAGAQEWKLAQFTSDPPRTIQKGIALALTPTVPQGTILCNSDAAWNQNSESTGLGWIFTPPGSPTLQGSQYQTHVQSALLAEALAIRSALQHAIQLGYTQIWLRSDSLVLVRAITSIAKPKILHGVLSDIETLSSTDSRSYLCDTADFNKSRVFDENEWNAKPTFLDDGVGRFYWKDQQPRQENRNFNNYGRHYTGSRSSAEHHATKKRDYLETTWRSNIEGSPVRRPQRLERAIDHPSFEKETTLDFNFDKVFDPPVWSSVVLEEDKDSHSLRSEESCSSSAVWANETSISHETNTRQRKGETDSFCNLGNKKYLNNGLSYESWEDCDVDDQQLKRKVGSGKQVRLSNPGMLRSTSQRDSSSRGGLYSPYNWFAEGFTAAGISSDITTERDKPYPFLNPVVGSSHRRQSRAPDSIPETWVPKYSAEGSGYGDDEHNYMNCVSANHKSKLAGDVCSFGSDTLSENDNEQSKEVNDPKNQGDETSSSVAKSLSDENEYVRCNPNKEVVKARHQGNRGGEKTSRDSHQQMIMLERRTLQFVCLNKTLLLDSLKT</sequence>
<proteinExistence type="predicted"/>
<feature type="signal peptide" evidence="2">
    <location>
        <begin position="1"/>
        <end position="18"/>
    </location>
</feature>
<feature type="compositionally biased region" description="Basic and acidic residues" evidence="1">
    <location>
        <begin position="504"/>
        <end position="516"/>
    </location>
</feature>
<feature type="region of interest" description="Disordered" evidence="1">
    <location>
        <begin position="497"/>
        <end position="530"/>
    </location>
</feature>
<protein>
    <recommendedName>
        <fullName evidence="3">RNase H type-1 domain-containing protein</fullName>
    </recommendedName>
</protein>
<evidence type="ECO:0000259" key="3">
    <source>
        <dbReference type="Pfam" id="PF13456"/>
    </source>
</evidence>
<dbReference type="InterPro" id="IPR012337">
    <property type="entry name" value="RNaseH-like_sf"/>
</dbReference>
<organism evidence="4">
    <name type="scientific">Brassica cretica</name>
    <name type="common">Mustard</name>
    <dbReference type="NCBI Taxonomy" id="69181"/>
    <lineage>
        <taxon>Eukaryota</taxon>
        <taxon>Viridiplantae</taxon>
        <taxon>Streptophyta</taxon>
        <taxon>Embryophyta</taxon>
        <taxon>Tracheophyta</taxon>
        <taxon>Spermatophyta</taxon>
        <taxon>Magnoliopsida</taxon>
        <taxon>eudicotyledons</taxon>
        <taxon>Gunneridae</taxon>
        <taxon>Pentapetalae</taxon>
        <taxon>rosids</taxon>
        <taxon>malvids</taxon>
        <taxon>Brassicales</taxon>
        <taxon>Brassicaceae</taxon>
        <taxon>Brassiceae</taxon>
        <taxon>Brassica</taxon>
    </lineage>
</organism>
<dbReference type="GO" id="GO:0004523">
    <property type="term" value="F:RNA-DNA hybrid ribonuclease activity"/>
    <property type="evidence" value="ECO:0007669"/>
    <property type="project" value="InterPro"/>
</dbReference>
<keyword evidence="2" id="KW-0732">Signal</keyword>
<dbReference type="InterPro" id="IPR002156">
    <property type="entry name" value="RNaseH_domain"/>
</dbReference>
<feature type="region of interest" description="Disordered" evidence="1">
    <location>
        <begin position="435"/>
        <end position="459"/>
    </location>
</feature>
<gene>
    <name evidence="4" type="ORF">F2Q70_00025415</name>
</gene>
<feature type="compositionally biased region" description="Polar residues" evidence="1">
    <location>
        <begin position="390"/>
        <end position="400"/>
    </location>
</feature>
<feature type="region of interest" description="Disordered" evidence="1">
    <location>
        <begin position="221"/>
        <end position="244"/>
    </location>
</feature>
<comment type="caution">
    <text evidence="4">The sequence shown here is derived from an EMBL/GenBank/DDBJ whole genome shotgun (WGS) entry which is preliminary data.</text>
</comment>
<dbReference type="InterPro" id="IPR044730">
    <property type="entry name" value="RNase_H-like_dom_plant"/>
</dbReference>
<evidence type="ECO:0000313" key="4">
    <source>
        <dbReference type="EMBL" id="KAF2601608.1"/>
    </source>
</evidence>
<dbReference type="EMBL" id="QGKY02000094">
    <property type="protein sequence ID" value="KAF2601608.1"/>
    <property type="molecule type" value="Genomic_DNA"/>
</dbReference>
<name>A0A8S9L8C5_BRACR</name>
<dbReference type="GO" id="GO:0003676">
    <property type="term" value="F:nucleic acid binding"/>
    <property type="evidence" value="ECO:0007669"/>
    <property type="project" value="InterPro"/>
</dbReference>
<feature type="non-terminal residue" evidence="4">
    <location>
        <position position="1"/>
    </location>
</feature>
<dbReference type="Pfam" id="PF13456">
    <property type="entry name" value="RVT_3"/>
    <property type="match status" value="1"/>
</dbReference>
<evidence type="ECO:0000256" key="2">
    <source>
        <dbReference type="SAM" id="SignalP"/>
    </source>
</evidence>
<accession>A0A8S9L8C5</accession>
<dbReference type="SUPFAM" id="SSF53098">
    <property type="entry name" value="Ribonuclease H-like"/>
    <property type="match status" value="1"/>
</dbReference>
<dbReference type="InterPro" id="IPR036397">
    <property type="entry name" value="RNaseH_sf"/>
</dbReference>
<dbReference type="PANTHER" id="PTHR37722">
    <property type="entry name" value="OS01G0167700 PROTEIN"/>
    <property type="match status" value="1"/>
</dbReference>